<proteinExistence type="predicted"/>
<evidence type="ECO:0000313" key="3">
    <source>
        <dbReference type="EMBL" id="GAA1229241.1"/>
    </source>
</evidence>
<keyword evidence="4" id="KW-1185">Reference proteome</keyword>
<accession>A0ABN1W0T6</accession>
<feature type="compositionally biased region" description="Low complexity" evidence="2">
    <location>
        <begin position="108"/>
        <end position="118"/>
    </location>
</feature>
<evidence type="ECO:0000256" key="2">
    <source>
        <dbReference type="SAM" id="MobiDB-lite"/>
    </source>
</evidence>
<organism evidence="3 4">
    <name type="scientific">Kitasatospora nipponensis</name>
    <dbReference type="NCBI Taxonomy" id="258049"/>
    <lineage>
        <taxon>Bacteria</taxon>
        <taxon>Bacillati</taxon>
        <taxon>Actinomycetota</taxon>
        <taxon>Actinomycetes</taxon>
        <taxon>Kitasatosporales</taxon>
        <taxon>Streptomycetaceae</taxon>
        <taxon>Kitasatospora</taxon>
    </lineage>
</organism>
<gene>
    <name evidence="3" type="ORF">GCM10009665_19600</name>
</gene>
<evidence type="ECO:0008006" key="5">
    <source>
        <dbReference type="Google" id="ProtNLM"/>
    </source>
</evidence>
<dbReference type="InterPro" id="IPR013762">
    <property type="entry name" value="Integrase-like_cat_sf"/>
</dbReference>
<reference evidence="3 4" key="1">
    <citation type="journal article" date="2019" name="Int. J. Syst. Evol. Microbiol.">
        <title>The Global Catalogue of Microorganisms (GCM) 10K type strain sequencing project: providing services to taxonomists for standard genome sequencing and annotation.</title>
        <authorList>
            <consortium name="The Broad Institute Genomics Platform"/>
            <consortium name="The Broad Institute Genome Sequencing Center for Infectious Disease"/>
            <person name="Wu L."/>
            <person name="Ma J."/>
        </authorList>
    </citation>
    <scope>NUCLEOTIDE SEQUENCE [LARGE SCALE GENOMIC DNA]</scope>
    <source>
        <strain evidence="3 4">JCM 13004</strain>
    </source>
</reference>
<dbReference type="Gene3D" id="1.10.443.10">
    <property type="entry name" value="Intergrase catalytic core"/>
    <property type="match status" value="1"/>
</dbReference>
<evidence type="ECO:0000256" key="1">
    <source>
        <dbReference type="ARBA" id="ARBA00023172"/>
    </source>
</evidence>
<comment type="caution">
    <text evidence="3">The sequence shown here is derived from an EMBL/GenBank/DDBJ whole genome shotgun (WGS) entry which is preliminary data.</text>
</comment>
<name>A0ABN1W0T6_9ACTN</name>
<feature type="region of interest" description="Disordered" evidence="2">
    <location>
        <begin position="103"/>
        <end position="146"/>
    </location>
</feature>
<protein>
    <recommendedName>
        <fullName evidence="5">Phage integrase family protein</fullName>
    </recommendedName>
</protein>
<dbReference type="Proteomes" id="UP001500037">
    <property type="component" value="Unassembled WGS sequence"/>
</dbReference>
<keyword evidence="1" id="KW-0233">DNA recombination</keyword>
<dbReference type="EMBL" id="BAAALF010000024">
    <property type="protein sequence ID" value="GAA1229241.1"/>
    <property type="molecule type" value="Genomic_DNA"/>
</dbReference>
<dbReference type="SUPFAM" id="SSF56349">
    <property type="entry name" value="DNA breaking-rejoining enzymes"/>
    <property type="match status" value="1"/>
</dbReference>
<evidence type="ECO:0000313" key="4">
    <source>
        <dbReference type="Proteomes" id="UP001500037"/>
    </source>
</evidence>
<dbReference type="InterPro" id="IPR011010">
    <property type="entry name" value="DNA_brk_join_enz"/>
</dbReference>
<sequence length="146" mass="15485">MAHVAGELVPGLLPSDLPVHLPAVGVVDRVDHSHQVLGLGDPPVLGDACPSGVGWPWDLHDYRHSALTYLGEQGAPALVLMAKSRHKKPENVRRYFKPSPEAIAELTSPLAPETSAAEPPSPGRAGRRDGPFVSRTRGCPSAARGR</sequence>